<feature type="transmembrane region" description="Helical" evidence="1">
    <location>
        <begin position="81"/>
        <end position="102"/>
    </location>
</feature>
<feature type="transmembrane region" description="Helical" evidence="1">
    <location>
        <begin position="160"/>
        <end position="187"/>
    </location>
</feature>
<evidence type="ECO:0000313" key="4">
    <source>
        <dbReference type="Proteomes" id="UP000199615"/>
    </source>
</evidence>
<dbReference type="Proteomes" id="UP000199615">
    <property type="component" value="Unassembled WGS sequence"/>
</dbReference>
<keyword evidence="1" id="KW-0472">Membrane</keyword>
<proteinExistence type="predicted"/>
<keyword evidence="4" id="KW-1185">Reference proteome</keyword>
<sequence>MILQSTLTRTKAWLLDYADNHHPLAATGNLVALVLAGNAPFYPIYVALVAGTNGMPWLLLTMLSFPFFFSVPALARRNPLLGRIALSLTATGNTVFCTWLLGERSGTELFLLPCATLASLLFRRSERLLMLALAGLPVAAYLLLHGRYGAPPHEYQADGYAALFSMNAVSAGMISIFIGIVFSGLFADPADRRTSPP</sequence>
<keyword evidence="1" id="KW-0812">Transmembrane</keyword>
<dbReference type="Pfam" id="PF20967">
    <property type="entry name" value="MASE7"/>
    <property type="match status" value="1"/>
</dbReference>
<keyword evidence="1" id="KW-1133">Transmembrane helix</keyword>
<evidence type="ECO:0000259" key="2">
    <source>
        <dbReference type="Pfam" id="PF20967"/>
    </source>
</evidence>
<dbReference type="EMBL" id="FODT01000003">
    <property type="protein sequence ID" value="SEO48035.1"/>
    <property type="molecule type" value="Genomic_DNA"/>
</dbReference>
<feature type="transmembrane region" description="Helical" evidence="1">
    <location>
        <begin position="30"/>
        <end position="50"/>
    </location>
</feature>
<evidence type="ECO:0000313" key="3">
    <source>
        <dbReference type="EMBL" id="SEO48035.1"/>
    </source>
</evidence>
<evidence type="ECO:0000256" key="1">
    <source>
        <dbReference type="SAM" id="Phobius"/>
    </source>
</evidence>
<feature type="transmembrane region" description="Helical" evidence="1">
    <location>
        <begin position="128"/>
        <end position="148"/>
    </location>
</feature>
<feature type="domain" description="Adenylate cyclase MASE7" evidence="2">
    <location>
        <begin position="41"/>
        <end position="176"/>
    </location>
</feature>
<name>A0A1H8Q1C4_9BRAD</name>
<dbReference type="InterPro" id="IPR048432">
    <property type="entry name" value="MASE7"/>
</dbReference>
<dbReference type="AlphaFoldDB" id="A0A1H8Q1C4"/>
<dbReference type="RefSeq" id="WP_092682520.1">
    <property type="nucleotide sequence ID" value="NZ_FODT01000003.1"/>
</dbReference>
<gene>
    <name evidence="3" type="ORF">SAMN05444123_10314</name>
</gene>
<feature type="transmembrane region" description="Helical" evidence="1">
    <location>
        <begin position="57"/>
        <end position="75"/>
    </location>
</feature>
<organism evidence="3 4">
    <name type="scientific">Rhodopseudomonas pseudopalustris</name>
    <dbReference type="NCBI Taxonomy" id="1513892"/>
    <lineage>
        <taxon>Bacteria</taxon>
        <taxon>Pseudomonadati</taxon>
        <taxon>Pseudomonadota</taxon>
        <taxon>Alphaproteobacteria</taxon>
        <taxon>Hyphomicrobiales</taxon>
        <taxon>Nitrobacteraceae</taxon>
        <taxon>Rhodopseudomonas</taxon>
    </lineage>
</organism>
<accession>A0A1H8Q1C4</accession>
<protein>
    <recommendedName>
        <fullName evidence="2">Adenylate cyclase MASE7 domain-containing protein</fullName>
    </recommendedName>
</protein>
<dbReference type="OrthoDB" id="7593905at2"/>
<reference evidence="4" key="1">
    <citation type="submission" date="2016-10" db="EMBL/GenBank/DDBJ databases">
        <authorList>
            <person name="Varghese N."/>
            <person name="Submissions S."/>
        </authorList>
    </citation>
    <scope>NUCLEOTIDE SEQUENCE [LARGE SCALE GENOMIC DNA]</scope>
    <source>
        <strain evidence="4">DSM 123</strain>
    </source>
</reference>